<evidence type="ECO:0000256" key="1">
    <source>
        <dbReference type="ARBA" id="ARBA00022723"/>
    </source>
</evidence>
<dbReference type="GO" id="GO:0008783">
    <property type="term" value="F:agmatinase activity"/>
    <property type="evidence" value="ECO:0007669"/>
    <property type="project" value="TreeGrafter"/>
</dbReference>
<evidence type="ECO:0000313" key="6">
    <source>
        <dbReference type="Proteomes" id="UP000823612"/>
    </source>
</evidence>
<proteinExistence type="inferred from homology"/>
<feature type="binding site" evidence="3">
    <location>
        <position position="274"/>
    </location>
    <ligand>
        <name>Mn(2+)</name>
        <dbReference type="ChEBI" id="CHEBI:29035"/>
        <label>1</label>
    </ligand>
</feature>
<dbReference type="Gene3D" id="3.40.800.10">
    <property type="entry name" value="Ureohydrolase domain"/>
    <property type="match status" value="1"/>
</dbReference>
<accession>A0A9D9DSD0</accession>
<dbReference type="GO" id="GO:0046872">
    <property type="term" value="F:metal ion binding"/>
    <property type="evidence" value="ECO:0007669"/>
    <property type="project" value="UniProtKB-KW"/>
</dbReference>
<evidence type="ECO:0000313" key="5">
    <source>
        <dbReference type="EMBL" id="MBO8432312.1"/>
    </source>
</evidence>
<keyword evidence="1 3" id="KW-0479">Metal-binding</keyword>
<dbReference type="Proteomes" id="UP000823612">
    <property type="component" value="Unassembled WGS sequence"/>
</dbReference>
<gene>
    <name evidence="5" type="ORF">IAB08_03330</name>
</gene>
<dbReference type="EMBL" id="JADIMZ010000045">
    <property type="protein sequence ID" value="MBO8432312.1"/>
    <property type="molecule type" value="Genomic_DNA"/>
</dbReference>
<sequence length="357" mass="39451">MTDFNPNTACAPNGNFFGFPFSAEESRLVLLSVPWDVTTSYRKGASKGPKAILDASIQLDFFDFEIPDAWNAGIGTCPLDESLPIAEISEFLRPVAERAIAFLEHRFQDLPVGYGETNYAKDLGLVKKGGEKLNEWVQSECTKFIKNKQKVGIVGGDHSVPLGFFNALASFHDEFGILHLDAHADLRKEYEGFPYSHASIMHNALKIKNISRIVQVGIRDVCEEEISLARNSDGRILQFPDQNLQRSLLEGIPWSSCCDQIISSLPSKVYISFDIDAFDPSLCPHTGTPVPGGLSFAQARYLLSRLRQSGKEIIGFDLCEVAPDPIDPNNEWDGNVGARILYLLSNTLLHASCPKEA</sequence>
<feature type="binding site" evidence="3">
    <location>
        <position position="183"/>
    </location>
    <ligand>
        <name>Mn(2+)</name>
        <dbReference type="ChEBI" id="CHEBI:29035"/>
        <label>1</label>
    </ligand>
</feature>
<evidence type="ECO:0000256" key="2">
    <source>
        <dbReference type="ARBA" id="ARBA00022801"/>
    </source>
</evidence>
<dbReference type="PRINTS" id="PR00116">
    <property type="entry name" value="ARGINASE"/>
</dbReference>
<dbReference type="CDD" id="cd11593">
    <property type="entry name" value="Agmatinase-like_2"/>
    <property type="match status" value="1"/>
</dbReference>
<reference evidence="5" key="2">
    <citation type="journal article" date="2021" name="PeerJ">
        <title>Extensive microbial diversity within the chicken gut microbiome revealed by metagenomics and culture.</title>
        <authorList>
            <person name="Gilroy R."/>
            <person name="Ravi A."/>
            <person name="Getino M."/>
            <person name="Pursley I."/>
            <person name="Horton D.L."/>
            <person name="Alikhan N.F."/>
            <person name="Baker D."/>
            <person name="Gharbi K."/>
            <person name="Hall N."/>
            <person name="Watson M."/>
            <person name="Adriaenssens E.M."/>
            <person name="Foster-Nyarko E."/>
            <person name="Jarju S."/>
            <person name="Secka A."/>
            <person name="Antonio M."/>
            <person name="Oren A."/>
            <person name="Chaudhuri R.R."/>
            <person name="La Ragione R."/>
            <person name="Hildebrand F."/>
            <person name="Pallen M.J."/>
        </authorList>
    </citation>
    <scope>NUCLEOTIDE SEQUENCE</scope>
    <source>
        <strain evidence="5">2889</strain>
    </source>
</reference>
<feature type="binding site" evidence="3">
    <location>
        <position position="181"/>
    </location>
    <ligand>
        <name>Mn(2+)</name>
        <dbReference type="ChEBI" id="CHEBI:29035"/>
        <label>1</label>
    </ligand>
</feature>
<comment type="caution">
    <text evidence="5">The sequence shown here is derived from an EMBL/GenBank/DDBJ whole genome shotgun (WGS) entry which is preliminary data.</text>
</comment>
<feature type="binding site" evidence="3">
    <location>
        <position position="185"/>
    </location>
    <ligand>
        <name>Mn(2+)</name>
        <dbReference type="ChEBI" id="CHEBI:29035"/>
        <label>1</label>
    </ligand>
</feature>
<dbReference type="InterPro" id="IPR006035">
    <property type="entry name" value="Ureohydrolase"/>
</dbReference>
<feature type="binding site" evidence="3">
    <location>
        <position position="158"/>
    </location>
    <ligand>
        <name>Mn(2+)</name>
        <dbReference type="ChEBI" id="CHEBI:29035"/>
        <label>1</label>
    </ligand>
</feature>
<comment type="similarity">
    <text evidence="4">Belongs to the arginase family.</text>
</comment>
<dbReference type="PROSITE" id="PS51409">
    <property type="entry name" value="ARGINASE_2"/>
    <property type="match status" value="1"/>
</dbReference>
<reference evidence="5" key="1">
    <citation type="submission" date="2020-10" db="EMBL/GenBank/DDBJ databases">
        <authorList>
            <person name="Gilroy R."/>
        </authorList>
    </citation>
    <scope>NUCLEOTIDE SEQUENCE</scope>
    <source>
        <strain evidence="5">2889</strain>
    </source>
</reference>
<dbReference type="GO" id="GO:0033389">
    <property type="term" value="P:putrescine biosynthetic process from arginine, via agmatine"/>
    <property type="evidence" value="ECO:0007669"/>
    <property type="project" value="TreeGrafter"/>
</dbReference>
<keyword evidence="3" id="KW-0464">Manganese</keyword>
<evidence type="ECO:0000256" key="3">
    <source>
        <dbReference type="PIRSR" id="PIRSR036979-1"/>
    </source>
</evidence>
<evidence type="ECO:0000256" key="4">
    <source>
        <dbReference type="PROSITE-ProRule" id="PRU00742"/>
    </source>
</evidence>
<comment type="cofactor">
    <cofactor evidence="3">
        <name>Mn(2+)</name>
        <dbReference type="ChEBI" id="CHEBI:29035"/>
    </cofactor>
    <text evidence="3">Binds 2 manganese ions per subunit.</text>
</comment>
<dbReference type="AlphaFoldDB" id="A0A9D9DSD0"/>
<dbReference type="PANTHER" id="PTHR11358:SF26">
    <property type="entry name" value="GUANIDINO ACID HYDROLASE, MITOCHONDRIAL"/>
    <property type="match status" value="1"/>
</dbReference>
<organism evidence="5 6">
    <name type="scientific">Candidatus Pullibacteroides excrementavium</name>
    <dbReference type="NCBI Taxonomy" id="2840905"/>
    <lineage>
        <taxon>Bacteria</taxon>
        <taxon>Pseudomonadati</taxon>
        <taxon>Bacteroidota</taxon>
        <taxon>Bacteroidia</taxon>
        <taxon>Bacteroidales</taxon>
        <taxon>Candidatus Pullibacteroides</taxon>
    </lineage>
</organism>
<feature type="binding site" evidence="3">
    <location>
        <position position="276"/>
    </location>
    <ligand>
        <name>Mn(2+)</name>
        <dbReference type="ChEBI" id="CHEBI:29035"/>
        <label>1</label>
    </ligand>
</feature>
<protein>
    <submittedName>
        <fullName evidence="5">Agmatinase family protein</fullName>
    </submittedName>
</protein>
<name>A0A9D9DSD0_9BACT</name>
<keyword evidence="2" id="KW-0378">Hydrolase</keyword>
<dbReference type="Pfam" id="PF00491">
    <property type="entry name" value="Arginase"/>
    <property type="match status" value="1"/>
</dbReference>
<dbReference type="PANTHER" id="PTHR11358">
    <property type="entry name" value="ARGINASE/AGMATINASE"/>
    <property type="match status" value="1"/>
</dbReference>
<dbReference type="PIRSF" id="PIRSF036979">
    <property type="entry name" value="Arginase"/>
    <property type="match status" value="1"/>
</dbReference>
<dbReference type="InterPro" id="IPR023696">
    <property type="entry name" value="Ureohydrolase_dom_sf"/>
</dbReference>
<dbReference type="SUPFAM" id="SSF52768">
    <property type="entry name" value="Arginase/deacetylase"/>
    <property type="match status" value="1"/>
</dbReference>